<evidence type="ECO:0000313" key="2">
    <source>
        <dbReference type="Proteomes" id="UP000664032"/>
    </source>
</evidence>
<protein>
    <submittedName>
        <fullName evidence="1">Beta-glucosidase 7</fullName>
    </submittedName>
</protein>
<dbReference type="Proteomes" id="UP000664032">
    <property type="component" value="Unassembled WGS sequence"/>
</dbReference>
<evidence type="ECO:0000313" key="1">
    <source>
        <dbReference type="EMBL" id="KAH9476307.1"/>
    </source>
</evidence>
<keyword evidence="2" id="KW-1185">Reference proteome</keyword>
<reference evidence="1" key="1">
    <citation type="submission" date="2021-10" db="EMBL/GenBank/DDBJ databases">
        <title>Psilocybe cubensis genome.</title>
        <authorList>
            <person name="Mckernan K.J."/>
            <person name="Crawford S."/>
            <person name="Trippe A."/>
            <person name="Kane L.T."/>
            <person name="Mclaughlin S."/>
        </authorList>
    </citation>
    <scope>NUCLEOTIDE SEQUENCE</scope>
    <source>
        <strain evidence="1">MGC-MH-2018</strain>
    </source>
</reference>
<proteinExistence type="predicted"/>
<organism evidence="1 2">
    <name type="scientific">Psilocybe cubensis</name>
    <name type="common">Psychedelic mushroom</name>
    <name type="synonym">Stropharia cubensis</name>
    <dbReference type="NCBI Taxonomy" id="181762"/>
    <lineage>
        <taxon>Eukaryota</taxon>
        <taxon>Fungi</taxon>
        <taxon>Dikarya</taxon>
        <taxon>Basidiomycota</taxon>
        <taxon>Agaricomycotina</taxon>
        <taxon>Agaricomycetes</taxon>
        <taxon>Agaricomycetidae</taxon>
        <taxon>Agaricales</taxon>
        <taxon>Agaricineae</taxon>
        <taxon>Strophariaceae</taxon>
        <taxon>Psilocybe</taxon>
    </lineage>
</organism>
<gene>
    <name evidence="1" type="ORF">JR316_0011882</name>
</gene>
<dbReference type="EMBL" id="JAFIQS020000011">
    <property type="protein sequence ID" value="KAH9476307.1"/>
    <property type="molecule type" value="Genomic_DNA"/>
</dbReference>
<accession>A0ACB8GLN9</accession>
<comment type="caution">
    <text evidence="1">The sequence shown here is derived from an EMBL/GenBank/DDBJ whole genome shotgun (WGS) entry which is preliminary data.</text>
</comment>
<sequence>MSTGLRIAIIGAGIGGLSLSAALGFMSQRDDLQIDIYENAPCISDIGAGISIWPRTWVVAKAMGLQERLLSFLPAPPNDSPSCIMRVRKSDQAQGFHVRDILQNGGAMRFHRADLQHVLKESMYGQLHLSHTLTSYEDKGDEVLLKFANGTIATCDFLIGFDGINSVVRKGLVHNRGGIDLPSLNPVWSGSIAYRALIQMDKLKEVSPDHNALSVPMLYSGKSKHIVTYPISQDRILNIVAYDTDVSKIGTTYNGATALPSTPAELLSVYREWEEEVQTILQCVSSVTKWIVRDLVPLNHYSFGRVAIAGDAAHAMTPHQGAGAGQAIEVGNRFLLFLMTINQIAIKDAFILASLIADPKCTRNNIHQVSEIYDIVSCPRGNRAMTLSRLTGELCDLIAPGLEDSHDDILETAFQRYEEGLRWTREDIPYENQEQALNMLHILLKDVSALEATATVASSLLSAPASMPLTAPPSPVSTSSPHTSSTPAPIISGVSFPPVGSIPKDFSPAGLERLWDVVGPVEPPPFTTTRVPKTPVVLPSAPPALYPSWFSPAPADILTNLTLPKGFLFGVATAAYQVEGAAKSEGKGPTLWDWNSRQPNGVADNTTGDIVDLQYFLYKEDVARVAALGVNAHSFSISWARIFPFGTADSPVNQEGLKHYSDLIDYHIASGIAPVATLFHWDTPLALQAYYGGFTSPKIVDDFVNYAKTVFKAYNGRVKTWYTFNEPRVFCSQVAGYPFNISFAPGVNASTAPYQCSYNLLRAHAGAVKAFRELGIQGEISFKNDDFVGIPWRANNTEDVQAVERHAAFRIGAFSNPVYTTGDWPEIMTDTLPPSFLPRFTEQEKKDIKGTADFFATDAYRTQYVVAPPDGLAACISNSSHPLWPECHDVVEFDSNAGWAAGVSPDPASSWLQATPNFLRASLKDLQARWPTKKMYISEFGFVEPFEQLRTELFRITEDVARTNYFMSYLGEVLLAIHEDNLPIAGIFAWAMIDNAEWSSGTSAKFGIQYVNYTTLERQYKRSALSLAEFFKGRLQK</sequence>
<name>A0ACB8GLN9_PSICU</name>